<dbReference type="OrthoDB" id="9805474at2"/>
<dbReference type="SUPFAM" id="SSF55785">
    <property type="entry name" value="PYP-like sensor domain (PAS domain)"/>
    <property type="match status" value="1"/>
</dbReference>
<dbReference type="GO" id="GO:0043709">
    <property type="term" value="P:cell adhesion involved in single-species biofilm formation"/>
    <property type="evidence" value="ECO:0007669"/>
    <property type="project" value="TreeGrafter"/>
</dbReference>
<dbReference type="FunFam" id="3.30.70.270:FF:000001">
    <property type="entry name" value="Diguanylate cyclase domain protein"/>
    <property type="match status" value="1"/>
</dbReference>
<dbReference type="GO" id="GO:0052621">
    <property type="term" value="F:diguanylate cyclase activity"/>
    <property type="evidence" value="ECO:0007669"/>
    <property type="project" value="UniProtKB-EC"/>
</dbReference>
<dbReference type="PANTHER" id="PTHR45138:SF9">
    <property type="entry name" value="DIGUANYLATE CYCLASE DGCM-RELATED"/>
    <property type="match status" value="1"/>
</dbReference>
<name>N1WF91_9LEPT</name>
<dbReference type="EC" id="2.7.7.65" evidence="1"/>
<reference evidence="5" key="1">
    <citation type="submission" date="2013-03" db="EMBL/GenBank/DDBJ databases">
        <authorList>
            <person name="Harkins D.M."/>
            <person name="Durkin A.S."/>
            <person name="Brinkac L.M."/>
            <person name="Haft D.H."/>
            <person name="Selengut J.D."/>
            <person name="Sanka R."/>
            <person name="DePew J."/>
            <person name="Purushe J."/>
            <person name="Hartskeerl R.A."/>
            <person name="Ahmed A."/>
            <person name="van der Linden H."/>
            <person name="Goris M.G.A."/>
            <person name="Vinetz J.M."/>
            <person name="Sutton G.G."/>
            <person name="Nierman W.C."/>
            <person name="Fouts D.E."/>
        </authorList>
    </citation>
    <scope>NUCLEOTIDE SEQUENCE [LARGE SCALE GENOMIC DNA]</scope>
    <source>
        <strain evidence="5">ICFT</strain>
    </source>
</reference>
<dbReference type="CDD" id="cd00130">
    <property type="entry name" value="PAS"/>
    <property type="match status" value="1"/>
</dbReference>
<evidence type="ECO:0000259" key="4">
    <source>
        <dbReference type="PROSITE" id="PS50887"/>
    </source>
</evidence>
<protein>
    <recommendedName>
        <fullName evidence="1">diguanylate cyclase</fullName>
        <ecNumber evidence="1">2.7.7.65</ecNumber>
    </recommendedName>
</protein>
<dbReference type="PROSITE" id="PS50887">
    <property type="entry name" value="GGDEF"/>
    <property type="match status" value="1"/>
</dbReference>
<dbReference type="SUPFAM" id="SSF55073">
    <property type="entry name" value="Nucleotide cyclase"/>
    <property type="match status" value="1"/>
</dbReference>
<dbReference type="EMBL" id="AOHC02000015">
    <property type="protein sequence ID" value="EMY78916.1"/>
    <property type="molecule type" value="Genomic_DNA"/>
</dbReference>
<dbReference type="InterPro" id="IPR043128">
    <property type="entry name" value="Rev_trsase/Diguanyl_cyclase"/>
</dbReference>
<dbReference type="InterPro" id="IPR050469">
    <property type="entry name" value="Diguanylate_Cyclase"/>
</dbReference>
<keyword evidence="6" id="KW-1185">Reference proteome</keyword>
<feature type="domain" description="PAS" evidence="3">
    <location>
        <begin position="23"/>
        <end position="72"/>
    </location>
</feature>
<dbReference type="PANTHER" id="PTHR45138">
    <property type="entry name" value="REGULATORY COMPONENTS OF SENSORY TRANSDUCTION SYSTEM"/>
    <property type="match status" value="1"/>
</dbReference>
<dbReference type="Gene3D" id="3.30.450.20">
    <property type="entry name" value="PAS domain"/>
    <property type="match status" value="1"/>
</dbReference>
<comment type="caution">
    <text evidence="5">The sequence shown here is derived from an EMBL/GenBank/DDBJ whole genome shotgun (WGS) entry which is preliminary data.</text>
</comment>
<dbReference type="GO" id="GO:1902201">
    <property type="term" value="P:negative regulation of bacterial-type flagellum-dependent cell motility"/>
    <property type="evidence" value="ECO:0007669"/>
    <property type="project" value="TreeGrafter"/>
</dbReference>
<dbReference type="PROSITE" id="PS50112">
    <property type="entry name" value="PAS"/>
    <property type="match status" value="1"/>
</dbReference>
<dbReference type="InterPro" id="IPR035965">
    <property type="entry name" value="PAS-like_dom_sf"/>
</dbReference>
<dbReference type="CDD" id="cd01949">
    <property type="entry name" value="GGDEF"/>
    <property type="match status" value="1"/>
</dbReference>
<accession>N1WF91</accession>
<dbReference type="SMART" id="SM00091">
    <property type="entry name" value="PAS"/>
    <property type="match status" value="1"/>
</dbReference>
<dbReference type="InterPro" id="IPR000160">
    <property type="entry name" value="GGDEF_dom"/>
</dbReference>
<dbReference type="Pfam" id="PF08447">
    <property type="entry name" value="PAS_3"/>
    <property type="match status" value="1"/>
</dbReference>
<dbReference type="Gene3D" id="3.30.70.270">
    <property type="match status" value="1"/>
</dbReference>
<dbReference type="SMART" id="SM00267">
    <property type="entry name" value="GGDEF"/>
    <property type="match status" value="1"/>
</dbReference>
<dbReference type="STRING" id="1218598.LEP1GSC060_0832"/>
<gene>
    <name evidence="5" type="ORF">LEP1GSC060_0832</name>
</gene>
<dbReference type="AlphaFoldDB" id="N1WF91"/>
<evidence type="ECO:0000256" key="2">
    <source>
        <dbReference type="ARBA" id="ARBA00034247"/>
    </source>
</evidence>
<evidence type="ECO:0000313" key="6">
    <source>
        <dbReference type="Proteomes" id="UP000012313"/>
    </source>
</evidence>
<comment type="catalytic activity">
    <reaction evidence="2">
        <text>2 GTP = 3',3'-c-di-GMP + 2 diphosphate</text>
        <dbReference type="Rhea" id="RHEA:24898"/>
        <dbReference type="ChEBI" id="CHEBI:33019"/>
        <dbReference type="ChEBI" id="CHEBI:37565"/>
        <dbReference type="ChEBI" id="CHEBI:58805"/>
        <dbReference type="EC" id="2.7.7.65"/>
    </reaction>
</comment>
<dbReference type="NCBIfam" id="TIGR00254">
    <property type="entry name" value="GGDEF"/>
    <property type="match status" value="1"/>
</dbReference>
<dbReference type="InterPro" id="IPR013655">
    <property type="entry name" value="PAS_fold_3"/>
</dbReference>
<dbReference type="Proteomes" id="UP000012313">
    <property type="component" value="Unassembled WGS sequence"/>
</dbReference>
<dbReference type="InterPro" id="IPR029787">
    <property type="entry name" value="Nucleotide_cyclase"/>
</dbReference>
<dbReference type="InterPro" id="IPR000014">
    <property type="entry name" value="PAS"/>
</dbReference>
<proteinExistence type="predicted"/>
<evidence type="ECO:0000256" key="1">
    <source>
        <dbReference type="ARBA" id="ARBA00012528"/>
    </source>
</evidence>
<dbReference type="RefSeq" id="WP_002996554.1">
    <property type="nucleotide sequence ID" value="NZ_AOHC02000015.1"/>
</dbReference>
<organism evidence="5 6">
    <name type="scientific">Leptospira weilii serovar Ranarum str. ICFT</name>
    <dbReference type="NCBI Taxonomy" id="1218598"/>
    <lineage>
        <taxon>Bacteria</taxon>
        <taxon>Pseudomonadati</taxon>
        <taxon>Spirochaetota</taxon>
        <taxon>Spirochaetia</taxon>
        <taxon>Leptospirales</taxon>
        <taxon>Leptospiraceae</taxon>
        <taxon>Leptospira</taxon>
    </lineage>
</organism>
<sequence>MQYDYEKFFHNSLDILVIARMDDGHVLHVNPSFLRIFGLPEEQLLGLGSYNYLHPEDLLSTQKIAEDLASGSAVVSFENRYRCAKGYYRTLSWTAVPEYKSGMVYAIARDITETIESNRKISQLATDLKEANDKLYEQAFTDPLTRLKNRRAFNEELNYLTDLAQKQGSPFSLLMIDADRFKNYNDQFGHPAGDKVLIQLASILEQTLRTNDLIARYGGEEFIVALPDTSQEEAVQVAEKLVAVVREFVWEKRPVTISVGAATVNFDQSSEIKKSEHSIDLIKDADKALYHSKINGRDRVTHYTNIESD</sequence>
<dbReference type="Pfam" id="PF00990">
    <property type="entry name" value="GGDEF"/>
    <property type="match status" value="1"/>
</dbReference>
<evidence type="ECO:0000259" key="3">
    <source>
        <dbReference type="PROSITE" id="PS50112"/>
    </source>
</evidence>
<evidence type="ECO:0000313" key="5">
    <source>
        <dbReference type="EMBL" id="EMY78916.1"/>
    </source>
</evidence>
<dbReference type="GO" id="GO:0005886">
    <property type="term" value="C:plasma membrane"/>
    <property type="evidence" value="ECO:0007669"/>
    <property type="project" value="TreeGrafter"/>
</dbReference>
<feature type="domain" description="GGDEF" evidence="4">
    <location>
        <begin position="169"/>
        <end position="305"/>
    </location>
</feature>
<dbReference type="NCBIfam" id="TIGR00229">
    <property type="entry name" value="sensory_box"/>
    <property type="match status" value="1"/>
</dbReference>